<organism evidence="1 2">
    <name type="scientific">Prevotella multiformis DSM 16608</name>
    <dbReference type="NCBI Taxonomy" id="888743"/>
    <lineage>
        <taxon>Bacteria</taxon>
        <taxon>Pseudomonadati</taxon>
        <taxon>Bacteroidota</taxon>
        <taxon>Bacteroidia</taxon>
        <taxon>Bacteroidales</taxon>
        <taxon>Prevotellaceae</taxon>
        <taxon>Prevotella</taxon>
    </lineage>
</organism>
<evidence type="ECO:0000313" key="1">
    <source>
        <dbReference type="EMBL" id="EGC20416.1"/>
    </source>
</evidence>
<dbReference type="STRING" id="888743.HMPREF9141_1052"/>
<comment type="caution">
    <text evidence="1">The sequence shown here is derived from an EMBL/GenBank/DDBJ whole genome shotgun (WGS) entry which is preliminary data.</text>
</comment>
<gene>
    <name evidence="1" type="ORF">HMPREF9141_1052</name>
</gene>
<evidence type="ECO:0000313" key="2">
    <source>
        <dbReference type="Proteomes" id="UP000005697"/>
    </source>
</evidence>
<sequence length="50" mass="5364">MSGYYLARSGEGDLLPCKTGNFPHGEFPLNTSAGKGKSGSLLPWSYIVRC</sequence>
<proteinExistence type="predicted"/>
<dbReference type="AlphaFoldDB" id="F0F635"/>
<accession>F0F635</accession>
<keyword evidence="2" id="KW-1185">Reference proteome</keyword>
<name>F0F635_9BACT</name>
<dbReference type="HOGENOM" id="CLU_3121226_0_0_10"/>
<protein>
    <submittedName>
        <fullName evidence="1">Uncharacterized protein</fullName>
    </submittedName>
</protein>
<dbReference type="EMBL" id="AEWX01000015">
    <property type="protein sequence ID" value="EGC20416.1"/>
    <property type="molecule type" value="Genomic_DNA"/>
</dbReference>
<reference evidence="1 2" key="1">
    <citation type="submission" date="2011-01" db="EMBL/GenBank/DDBJ databases">
        <authorList>
            <person name="Muzny D."/>
            <person name="Qin X."/>
            <person name="Deng J."/>
            <person name="Jiang H."/>
            <person name="Liu Y."/>
            <person name="Qu J."/>
            <person name="Song X.-Z."/>
            <person name="Zhang L."/>
            <person name="Thornton R."/>
            <person name="Coyle M."/>
            <person name="Francisco L."/>
            <person name="Jackson L."/>
            <person name="Javaid M."/>
            <person name="Korchina V."/>
            <person name="Kovar C."/>
            <person name="Mata R."/>
            <person name="Mathew T."/>
            <person name="Ngo R."/>
            <person name="Nguyen L."/>
            <person name="Nguyen N."/>
            <person name="Okwuonu G."/>
            <person name="Ongeri F."/>
            <person name="Pham C."/>
            <person name="Simmons D."/>
            <person name="Wilczek-Boney K."/>
            <person name="Hale W."/>
            <person name="Jakkamsetti A."/>
            <person name="Pham P."/>
            <person name="Ruth R."/>
            <person name="San Lucas F."/>
            <person name="Warren J."/>
            <person name="Zhang J."/>
            <person name="Zhao Z."/>
            <person name="Zhou C."/>
            <person name="Zhu D."/>
            <person name="Lee S."/>
            <person name="Bess C."/>
            <person name="Blankenburg K."/>
            <person name="Forbes L."/>
            <person name="Fu Q."/>
            <person name="Gubbala S."/>
            <person name="Hirani K."/>
            <person name="Jayaseelan J.C."/>
            <person name="Lara F."/>
            <person name="Munidasa M."/>
            <person name="Palculict T."/>
            <person name="Patil S."/>
            <person name="Pu L.-L."/>
            <person name="Saada N."/>
            <person name="Tang L."/>
            <person name="Weissenberger G."/>
            <person name="Zhu Y."/>
            <person name="Hemphill L."/>
            <person name="Shang Y."/>
            <person name="Youmans B."/>
            <person name="Ayvaz T."/>
            <person name="Ross M."/>
            <person name="Santibanez J."/>
            <person name="Aqrawi P."/>
            <person name="Gross S."/>
            <person name="Joshi V."/>
            <person name="Fowler G."/>
            <person name="Nazareth L."/>
            <person name="Reid J."/>
            <person name="Worley K."/>
            <person name="Petrosino J."/>
            <person name="Highlander S."/>
            <person name="Gibbs R."/>
        </authorList>
    </citation>
    <scope>NUCLEOTIDE SEQUENCE [LARGE SCALE GENOMIC DNA]</scope>
    <source>
        <strain evidence="1 2">DSM 16608</strain>
    </source>
</reference>
<dbReference type="Proteomes" id="UP000005697">
    <property type="component" value="Unassembled WGS sequence"/>
</dbReference>